<dbReference type="PROSITE" id="PS50949">
    <property type="entry name" value="HTH_GNTR"/>
    <property type="match status" value="1"/>
</dbReference>
<dbReference type="Pfam" id="PF07729">
    <property type="entry name" value="FCD"/>
    <property type="match status" value="1"/>
</dbReference>
<evidence type="ECO:0000256" key="2">
    <source>
        <dbReference type="ARBA" id="ARBA00023125"/>
    </source>
</evidence>
<sequence length="228" mass="24915">MAASQATFTKNDYVYEQLRTRILTGELAAGSVIGQARLATELGVSTTPLREAVRRLAAEGMIELEPHRDARVTPVSADEARHLYQVRESLDPLATALAAQHRTTADVAAIEFALSRLEPITDAGDLDALLRHREFHRAVYRASGNPVLIDILERLWDKADRYRLIGLRHSGDSTRDHARVATEHQAISDAVAAGDAAAAQQAMTDHIRRSLGRRAIVALGDYDSPAGH</sequence>
<evidence type="ECO:0000259" key="4">
    <source>
        <dbReference type="PROSITE" id="PS50949"/>
    </source>
</evidence>
<dbReference type="SUPFAM" id="SSF46785">
    <property type="entry name" value="Winged helix' DNA-binding domain"/>
    <property type="match status" value="1"/>
</dbReference>
<dbReference type="EMBL" id="FOJN01000002">
    <property type="protein sequence ID" value="SFA41697.1"/>
    <property type="molecule type" value="Genomic_DNA"/>
</dbReference>
<reference evidence="5 6" key="1">
    <citation type="submission" date="2016-10" db="EMBL/GenBank/DDBJ databases">
        <authorList>
            <person name="de Groot N.N."/>
        </authorList>
    </citation>
    <scope>NUCLEOTIDE SEQUENCE [LARGE SCALE GENOMIC DNA]</scope>
    <source>
        <strain evidence="5 6">DSM 44908</strain>
    </source>
</reference>
<dbReference type="PANTHER" id="PTHR43537:SF24">
    <property type="entry name" value="GLUCONATE OPERON TRANSCRIPTIONAL REPRESSOR"/>
    <property type="match status" value="1"/>
</dbReference>
<dbReference type="AlphaFoldDB" id="A0A1I0SQK3"/>
<proteinExistence type="predicted"/>
<dbReference type="GeneID" id="85484590"/>
<dbReference type="InterPro" id="IPR011711">
    <property type="entry name" value="GntR_C"/>
</dbReference>
<keyword evidence="1" id="KW-0805">Transcription regulation</keyword>
<dbReference type="GO" id="GO:0003700">
    <property type="term" value="F:DNA-binding transcription factor activity"/>
    <property type="evidence" value="ECO:0007669"/>
    <property type="project" value="InterPro"/>
</dbReference>
<dbReference type="InterPro" id="IPR036390">
    <property type="entry name" value="WH_DNA-bd_sf"/>
</dbReference>
<evidence type="ECO:0000256" key="3">
    <source>
        <dbReference type="ARBA" id="ARBA00023163"/>
    </source>
</evidence>
<dbReference type="SMART" id="SM00895">
    <property type="entry name" value="FCD"/>
    <property type="match status" value="1"/>
</dbReference>
<accession>A0A1I0SQK3</accession>
<dbReference type="SUPFAM" id="SSF48008">
    <property type="entry name" value="GntR ligand-binding domain-like"/>
    <property type="match status" value="1"/>
</dbReference>
<dbReference type="InterPro" id="IPR000524">
    <property type="entry name" value="Tscrpt_reg_HTH_GntR"/>
</dbReference>
<dbReference type="GO" id="GO:0003677">
    <property type="term" value="F:DNA binding"/>
    <property type="evidence" value="ECO:0007669"/>
    <property type="project" value="UniProtKB-KW"/>
</dbReference>
<dbReference type="RefSeq" id="WP_068363645.1">
    <property type="nucleotide sequence ID" value="NZ_FOJN01000002.1"/>
</dbReference>
<dbReference type="Gene3D" id="1.10.10.10">
    <property type="entry name" value="Winged helix-like DNA-binding domain superfamily/Winged helix DNA-binding domain"/>
    <property type="match status" value="1"/>
</dbReference>
<dbReference type="Proteomes" id="UP000182054">
    <property type="component" value="Unassembled WGS sequence"/>
</dbReference>
<gene>
    <name evidence="5" type="ORF">SAMN05444374_102114</name>
</gene>
<dbReference type="Pfam" id="PF00392">
    <property type="entry name" value="GntR"/>
    <property type="match status" value="1"/>
</dbReference>
<organism evidence="5 6">
    <name type="scientific">Rhodococcoides kroppenstedtii</name>
    <dbReference type="NCBI Taxonomy" id="293050"/>
    <lineage>
        <taxon>Bacteria</taxon>
        <taxon>Bacillati</taxon>
        <taxon>Actinomycetota</taxon>
        <taxon>Actinomycetes</taxon>
        <taxon>Mycobacteriales</taxon>
        <taxon>Nocardiaceae</taxon>
        <taxon>Rhodococcoides</taxon>
    </lineage>
</organism>
<evidence type="ECO:0000313" key="6">
    <source>
        <dbReference type="Proteomes" id="UP000182054"/>
    </source>
</evidence>
<dbReference type="OrthoDB" id="8680240at2"/>
<dbReference type="PANTHER" id="PTHR43537">
    <property type="entry name" value="TRANSCRIPTIONAL REGULATOR, GNTR FAMILY"/>
    <property type="match status" value="1"/>
</dbReference>
<name>A0A1I0SQK3_9NOCA</name>
<dbReference type="InterPro" id="IPR008920">
    <property type="entry name" value="TF_FadR/GntR_C"/>
</dbReference>
<evidence type="ECO:0000256" key="1">
    <source>
        <dbReference type="ARBA" id="ARBA00023015"/>
    </source>
</evidence>
<keyword evidence="2 5" id="KW-0238">DNA-binding</keyword>
<dbReference type="InterPro" id="IPR036388">
    <property type="entry name" value="WH-like_DNA-bd_sf"/>
</dbReference>
<evidence type="ECO:0000313" key="5">
    <source>
        <dbReference type="EMBL" id="SFA41697.1"/>
    </source>
</evidence>
<feature type="domain" description="HTH gntR-type" evidence="4">
    <location>
        <begin position="8"/>
        <end position="75"/>
    </location>
</feature>
<dbReference type="SMART" id="SM00345">
    <property type="entry name" value="HTH_GNTR"/>
    <property type="match status" value="1"/>
</dbReference>
<dbReference type="Gene3D" id="1.20.120.530">
    <property type="entry name" value="GntR ligand-binding domain-like"/>
    <property type="match status" value="1"/>
</dbReference>
<dbReference type="CDD" id="cd07377">
    <property type="entry name" value="WHTH_GntR"/>
    <property type="match status" value="1"/>
</dbReference>
<protein>
    <submittedName>
        <fullName evidence="5">DNA-binding transcriptional regulator, GntR family</fullName>
    </submittedName>
</protein>
<keyword evidence="3" id="KW-0804">Transcription</keyword>